<protein>
    <submittedName>
        <fullName evidence="4">GNAT family N-acetyltransferase</fullName>
    </submittedName>
</protein>
<evidence type="ECO:0000313" key="4">
    <source>
        <dbReference type="EMBL" id="GAA4930501.1"/>
    </source>
</evidence>
<dbReference type="InterPro" id="IPR050832">
    <property type="entry name" value="Bact_Acetyltransf"/>
</dbReference>
<dbReference type="SUPFAM" id="SSF55729">
    <property type="entry name" value="Acyl-CoA N-acyltransferases (Nat)"/>
    <property type="match status" value="1"/>
</dbReference>
<organism evidence="4 5">
    <name type="scientific">Halioxenophilus aromaticivorans</name>
    <dbReference type="NCBI Taxonomy" id="1306992"/>
    <lineage>
        <taxon>Bacteria</taxon>
        <taxon>Pseudomonadati</taxon>
        <taxon>Pseudomonadota</taxon>
        <taxon>Gammaproteobacteria</taxon>
        <taxon>Alteromonadales</taxon>
        <taxon>Alteromonadaceae</taxon>
        <taxon>Halioxenophilus</taxon>
    </lineage>
</organism>
<keyword evidence="5" id="KW-1185">Reference proteome</keyword>
<name>A0AAV3TWN5_9ALTE</name>
<dbReference type="GO" id="GO:0016747">
    <property type="term" value="F:acyltransferase activity, transferring groups other than amino-acyl groups"/>
    <property type="evidence" value="ECO:0007669"/>
    <property type="project" value="InterPro"/>
</dbReference>
<evidence type="ECO:0000256" key="1">
    <source>
        <dbReference type="ARBA" id="ARBA00022679"/>
    </source>
</evidence>
<dbReference type="InterPro" id="IPR016181">
    <property type="entry name" value="Acyl_CoA_acyltransferase"/>
</dbReference>
<evidence type="ECO:0000256" key="2">
    <source>
        <dbReference type="ARBA" id="ARBA00023315"/>
    </source>
</evidence>
<evidence type="ECO:0000259" key="3">
    <source>
        <dbReference type="PROSITE" id="PS51186"/>
    </source>
</evidence>
<sequence length="190" mass="21129">MDAKCLTAMLSKREINRASIAPIGTYTSVNEIYTMNISQATVDDAAAILQLQKIAYRSEAELHDDFDIPPLTQSLAQLEAEFEHKIILKIEQQGVIVASGQVSFKDGCAFIARMAVIPALQGRGLGSRLMAALESSFPKAEYYRLFTGAKSTRNLAMYQRRGYQEYARKLLGKTEVVYLQKDASDAMYNS</sequence>
<reference evidence="5" key="1">
    <citation type="journal article" date="2019" name="Int. J. Syst. Evol. Microbiol.">
        <title>The Global Catalogue of Microorganisms (GCM) 10K type strain sequencing project: providing services to taxonomists for standard genome sequencing and annotation.</title>
        <authorList>
            <consortium name="The Broad Institute Genomics Platform"/>
            <consortium name="The Broad Institute Genome Sequencing Center for Infectious Disease"/>
            <person name="Wu L."/>
            <person name="Ma J."/>
        </authorList>
    </citation>
    <scope>NUCLEOTIDE SEQUENCE [LARGE SCALE GENOMIC DNA]</scope>
    <source>
        <strain evidence="5">JCM 19134</strain>
    </source>
</reference>
<keyword evidence="1" id="KW-0808">Transferase</keyword>
<dbReference type="Proteomes" id="UP001409585">
    <property type="component" value="Unassembled WGS sequence"/>
</dbReference>
<dbReference type="Gene3D" id="3.40.630.30">
    <property type="match status" value="1"/>
</dbReference>
<dbReference type="PANTHER" id="PTHR43877">
    <property type="entry name" value="AMINOALKYLPHOSPHONATE N-ACETYLTRANSFERASE-RELATED-RELATED"/>
    <property type="match status" value="1"/>
</dbReference>
<keyword evidence="2" id="KW-0012">Acyltransferase</keyword>
<feature type="domain" description="N-acetyltransferase" evidence="3">
    <location>
        <begin position="35"/>
        <end position="184"/>
    </location>
</feature>
<dbReference type="Pfam" id="PF00583">
    <property type="entry name" value="Acetyltransf_1"/>
    <property type="match status" value="1"/>
</dbReference>
<comment type="caution">
    <text evidence="4">The sequence shown here is derived from an EMBL/GenBank/DDBJ whole genome shotgun (WGS) entry which is preliminary data.</text>
</comment>
<proteinExistence type="predicted"/>
<dbReference type="PROSITE" id="PS51186">
    <property type="entry name" value="GNAT"/>
    <property type="match status" value="1"/>
</dbReference>
<dbReference type="EMBL" id="BAABLX010000003">
    <property type="protein sequence ID" value="GAA4930501.1"/>
    <property type="molecule type" value="Genomic_DNA"/>
</dbReference>
<accession>A0AAV3TWN5</accession>
<gene>
    <name evidence="4" type="ORF">GCM10025791_02990</name>
</gene>
<evidence type="ECO:0000313" key="5">
    <source>
        <dbReference type="Proteomes" id="UP001409585"/>
    </source>
</evidence>
<dbReference type="InterPro" id="IPR000182">
    <property type="entry name" value="GNAT_dom"/>
</dbReference>
<dbReference type="AlphaFoldDB" id="A0AAV3TWN5"/>
<dbReference type="CDD" id="cd04301">
    <property type="entry name" value="NAT_SF"/>
    <property type="match status" value="1"/>
</dbReference>